<protein>
    <submittedName>
        <fullName evidence="2">Uncharacterized protein</fullName>
    </submittedName>
</protein>
<dbReference type="Pfam" id="PF18934">
    <property type="entry name" value="DUF5682"/>
    <property type="match status" value="1"/>
</dbReference>
<evidence type="ECO:0000256" key="1">
    <source>
        <dbReference type="SAM" id="MobiDB-lite"/>
    </source>
</evidence>
<comment type="caution">
    <text evidence="2">The sequence shown here is derived from an EMBL/GenBank/DDBJ whole genome shotgun (WGS) entry which is preliminary data.</text>
</comment>
<feature type="region of interest" description="Disordered" evidence="1">
    <location>
        <begin position="1"/>
        <end position="27"/>
    </location>
</feature>
<feature type="compositionally biased region" description="Basic and acidic residues" evidence="1">
    <location>
        <begin position="997"/>
        <end position="1007"/>
    </location>
</feature>
<dbReference type="InterPro" id="IPR043737">
    <property type="entry name" value="DUF5682"/>
</dbReference>
<dbReference type="AlphaFoldDB" id="A0A368T618"/>
<feature type="compositionally biased region" description="Low complexity" evidence="1">
    <location>
        <begin position="840"/>
        <end position="854"/>
    </location>
</feature>
<name>A0A368T618_9ACTN</name>
<feature type="compositionally biased region" description="Low complexity" evidence="1">
    <location>
        <begin position="866"/>
        <end position="882"/>
    </location>
</feature>
<feature type="compositionally biased region" description="Low complexity" evidence="1">
    <location>
        <begin position="957"/>
        <end position="996"/>
    </location>
</feature>
<dbReference type="Proteomes" id="UP000253318">
    <property type="component" value="Unassembled WGS sequence"/>
</dbReference>
<feature type="region of interest" description="Disordered" evidence="1">
    <location>
        <begin position="840"/>
        <end position="1071"/>
    </location>
</feature>
<feature type="compositionally biased region" description="Low complexity" evidence="1">
    <location>
        <begin position="1008"/>
        <end position="1019"/>
    </location>
</feature>
<gene>
    <name evidence="2" type="ORF">DEF24_10880</name>
</gene>
<evidence type="ECO:0000313" key="2">
    <source>
        <dbReference type="EMBL" id="RCV59137.1"/>
    </source>
</evidence>
<accession>A0A368T618</accession>
<feature type="compositionally biased region" description="Pro residues" evidence="1">
    <location>
        <begin position="7"/>
        <end position="16"/>
    </location>
</feature>
<dbReference type="RefSeq" id="WP_114433252.1">
    <property type="nucleotide sequence ID" value="NZ_QEIN01000069.1"/>
</dbReference>
<sequence length="1071" mass="107249">MSTVEAQPPPAEPSAPPDSGSRLDGTAPDAALDALAQCRQPLLIGVRHHSPVLAAAIPRLLAEAEPDVVCVELPLEAEPWLPWLAHPDTTAPVALVVGHARAGSHGYYPFADFSPELAALRWAARHGVPVRAVDLPAAVAVPGGPTDRPAAGAGPLAEVMRARGVGDAEELWDRMVEAPGYGAGPERIRRAALAMGWLHRADEVLRGGVAARDLVREAWMRRRLAEVTAELGARRPVAVVGSFHAAALLPGTADKAAADGLPATADVAVPAPGSHSADGMTTALIPYTFDLLDSRSGYPAGIRDPEWQQDVFAAGGRPELVEAAAARRSAGIAARLRDAGHVAGVPDTTAAFRLARDLAALRGLAAPGRRELVEALTSALAQGEPLGRARAVARAAHEELVGVRRGEPAPSAPVAGLLPHVEALLAELGLPGPGDAPEEREIRLDPLRSARDRARHIALSRLRAAGVVYGEERSVAGVGGAEALGRVWRAAWRATTAATLELAACYGVTLERVAHGRLAARARTDTAAPAGELAPDEAGRLLTEAAECALPGLVADLVARVETEVLPRAGLPDAVNLHGHVERIAAGQVPGIPRTGDAGGKPEAPTAPLAALDRLRGRLAEAAVAAVAGVAGSTDPADAAAVLRVVRLVQGQADRPGAVGAEQLLWQLRRLAREGGPLAQGAADGALVLMDRLPAADFGARLAGWLDLPGPAPSGSAAEHGTGGAALAHRLAGALTVASPVIEGDPGVLDLLGARVEHWGDSEFLSRLPALRDGFDTLSAGARERFLDAVTERLGEIDDLDTEIAPEQRAAWAAADVAARAAVEALLPGLLARAALPGRGAGAAEQGPRGAAGPPARPGVPGTGSGPRSAAPPSGAADDAAAVLEAGTRRAAGRSGDAALPGAGGPETPLFARAGSSPGADDGRPARPGIAGEAPGSAAVTPPPGRSDGREAGGPAGMAAGSDGTASADAEGSSGDAAPTAPAAPSAPDGAAGAARPRVDPPPRSDDGSTTAPGGTAAPHGGVSPGDAAGPVETVPDDSGGGSASSSGRTAGPGRGRAGEVAVEPRTGAPA</sequence>
<organism evidence="2 3">
    <name type="scientific">Marinitenerispora sediminis</name>
    <dbReference type="NCBI Taxonomy" id="1931232"/>
    <lineage>
        <taxon>Bacteria</taxon>
        <taxon>Bacillati</taxon>
        <taxon>Actinomycetota</taxon>
        <taxon>Actinomycetes</taxon>
        <taxon>Streptosporangiales</taxon>
        <taxon>Nocardiopsidaceae</taxon>
        <taxon>Marinitenerispora</taxon>
    </lineage>
</organism>
<feature type="non-terminal residue" evidence="2">
    <location>
        <position position="1071"/>
    </location>
</feature>
<dbReference type="EMBL" id="QEIN01000069">
    <property type="protein sequence ID" value="RCV59137.1"/>
    <property type="molecule type" value="Genomic_DNA"/>
</dbReference>
<evidence type="ECO:0000313" key="3">
    <source>
        <dbReference type="Proteomes" id="UP000253318"/>
    </source>
</evidence>
<proteinExistence type="predicted"/>
<reference evidence="2 3" key="1">
    <citation type="submission" date="2018-04" db="EMBL/GenBank/DDBJ databases">
        <title>Novel actinobacteria from marine sediment.</title>
        <authorList>
            <person name="Ng Z.Y."/>
            <person name="Tan G.Y.A."/>
        </authorList>
    </citation>
    <scope>NUCLEOTIDE SEQUENCE [LARGE SCALE GENOMIC DNA]</scope>
    <source>
        <strain evidence="2 3">TPS81</strain>
    </source>
</reference>
<keyword evidence="3" id="KW-1185">Reference proteome</keyword>